<dbReference type="EMBL" id="CP095046">
    <property type="protein sequence ID" value="UOQ70727.1"/>
    <property type="molecule type" value="Genomic_DNA"/>
</dbReference>
<dbReference type="AlphaFoldDB" id="A0A8T9Q040"/>
<evidence type="ECO:0000313" key="3">
    <source>
        <dbReference type="EMBL" id="UOQ70727.1"/>
    </source>
</evidence>
<name>A0A8T9Q040_9BACT</name>
<organism evidence="3 4">
    <name type="scientific">Hymenobacter cellulosilyticus</name>
    <dbReference type="NCBI Taxonomy" id="2932248"/>
    <lineage>
        <taxon>Bacteria</taxon>
        <taxon>Pseudomonadati</taxon>
        <taxon>Bacteroidota</taxon>
        <taxon>Cytophagia</taxon>
        <taxon>Cytophagales</taxon>
        <taxon>Hymenobacteraceae</taxon>
        <taxon>Hymenobacter</taxon>
    </lineage>
</organism>
<evidence type="ECO:0000313" key="4">
    <source>
        <dbReference type="Proteomes" id="UP000831796"/>
    </source>
</evidence>
<proteinExistence type="predicted"/>
<evidence type="ECO:0000256" key="1">
    <source>
        <dbReference type="SAM" id="MobiDB-lite"/>
    </source>
</evidence>
<keyword evidence="4" id="KW-1185">Reference proteome</keyword>
<protein>
    <submittedName>
        <fullName evidence="3">Uncharacterized protein</fullName>
    </submittedName>
</protein>
<feature type="signal peptide" evidence="2">
    <location>
        <begin position="1"/>
        <end position="22"/>
    </location>
</feature>
<dbReference type="Proteomes" id="UP000831796">
    <property type="component" value="Chromosome"/>
</dbReference>
<gene>
    <name evidence="3" type="ORF">MUN79_18790</name>
</gene>
<dbReference type="KEGG" id="hcu:MUN79_18790"/>
<evidence type="ECO:0000256" key="2">
    <source>
        <dbReference type="SAM" id="SignalP"/>
    </source>
</evidence>
<keyword evidence="2" id="KW-0732">Signal</keyword>
<dbReference type="RefSeq" id="WP_244674145.1">
    <property type="nucleotide sequence ID" value="NZ_CP095046.1"/>
</dbReference>
<reference evidence="3" key="1">
    <citation type="submission" date="2022-04" db="EMBL/GenBank/DDBJ databases">
        <title>Hymenobacter sp. isolated from the air.</title>
        <authorList>
            <person name="Won M."/>
            <person name="Lee C.-M."/>
            <person name="Woen H.-Y."/>
            <person name="Kwon S.-W."/>
        </authorList>
    </citation>
    <scope>NUCLEOTIDE SEQUENCE</scope>
    <source>
        <strain evidence="3">5116S-3</strain>
    </source>
</reference>
<feature type="region of interest" description="Disordered" evidence="1">
    <location>
        <begin position="27"/>
        <end position="50"/>
    </location>
</feature>
<feature type="chain" id="PRO_5035764185" evidence="2">
    <location>
        <begin position="23"/>
        <end position="50"/>
    </location>
</feature>
<feature type="compositionally biased region" description="Polar residues" evidence="1">
    <location>
        <begin position="28"/>
        <end position="37"/>
    </location>
</feature>
<sequence length="50" mass="5329">MLRFLFSAAVFSVLLSAPSAFAQVPSAAATQPAQTVPSRPITPRPKRRSC</sequence>
<accession>A0A8T9Q040</accession>